<reference evidence="1 2" key="1">
    <citation type="submission" date="2016-11" db="EMBL/GenBank/DDBJ databases">
        <authorList>
            <consortium name="Pathogen Informatics"/>
        </authorList>
    </citation>
    <scope>NUCLEOTIDE SEQUENCE [LARGE SCALE GENOMIC DNA]</scope>
    <source>
        <strain evidence="1 2">968</strain>
    </source>
</reference>
<proteinExistence type="predicted"/>
<sequence>MSYSAGMRDVDIRAALVEQLRREFDGDKIVNEMGLCLGATRVDVAVINGSLHGYEIKSDRDTLARLPAQIELYSKVLDFCTIVCGARYLDKVRKIVPPWWGIVETCDLDGTVILKQRRKPRRNRKCDSLAVAQLLWRDEAASLLKTRGEWVKARETRWHLWDRLAEWPITDLQLGVRSQLKVRPAW</sequence>
<dbReference type="EMBL" id="FSFA01000007">
    <property type="protein sequence ID" value="SHY03652.1"/>
    <property type="molecule type" value="Genomic_DNA"/>
</dbReference>
<dbReference type="AlphaFoldDB" id="A0A9Q7SID6"/>
<evidence type="ECO:0008006" key="3">
    <source>
        <dbReference type="Google" id="ProtNLM"/>
    </source>
</evidence>
<accession>A0A9Q7SID6</accession>
<organism evidence="1 2">
    <name type="scientific">Mycobacteroides abscessus subsp. bolletii</name>
    <dbReference type="NCBI Taxonomy" id="319705"/>
    <lineage>
        <taxon>Bacteria</taxon>
        <taxon>Bacillati</taxon>
        <taxon>Actinomycetota</taxon>
        <taxon>Actinomycetes</taxon>
        <taxon>Mycobacteriales</taxon>
        <taxon>Mycobacteriaceae</taxon>
        <taxon>Mycobacteroides</taxon>
        <taxon>Mycobacteroides abscessus</taxon>
    </lineage>
</organism>
<dbReference type="NCBIfam" id="NF033832">
    <property type="entry name" value="sce7726_fam"/>
    <property type="match status" value="1"/>
</dbReference>
<gene>
    <name evidence="1" type="ORF">SAMEA2275694_04670</name>
</gene>
<protein>
    <recommendedName>
        <fullName evidence="3">Sce7726 family protein</fullName>
    </recommendedName>
</protein>
<comment type="caution">
    <text evidence="1">The sequence shown here is derived from an EMBL/GenBank/DDBJ whole genome shotgun (WGS) entry which is preliminary data.</text>
</comment>
<evidence type="ECO:0000313" key="1">
    <source>
        <dbReference type="EMBL" id="SHY03652.1"/>
    </source>
</evidence>
<dbReference type="InterPro" id="IPR047729">
    <property type="entry name" value="Sce7726-like"/>
</dbReference>
<evidence type="ECO:0000313" key="2">
    <source>
        <dbReference type="Proteomes" id="UP000185183"/>
    </source>
</evidence>
<name>A0A9Q7SID6_9MYCO</name>
<dbReference type="Proteomes" id="UP000185183">
    <property type="component" value="Unassembled WGS sequence"/>
</dbReference>